<reference evidence="2" key="1">
    <citation type="submission" date="2020-02" db="EMBL/GenBank/DDBJ databases">
        <authorList>
            <person name="Meier V. D."/>
        </authorList>
    </citation>
    <scope>NUCLEOTIDE SEQUENCE</scope>
    <source>
        <strain evidence="2">AVDCRST_MAG01</strain>
    </source>
</reference>
<gene>
    <name evidence="2" type="ORF">AVDCRST_MAG01-01-2245</name>
</gene>
<dbReference type="Pfam" id="PF07883">
    <property type="entry name" value="Cupin_2"/>
    <property type="match status" value="1"/>
</dbReference>
<dbReference type="SUPFAM" id="SSF51182">
    <property type="entry name" value="RmlC-like cupins"/>
    <property type="match status" value="1"/>
</dbReference>
<dbReference type="InterPro" id="IPR014710">
    <property type="entry name" value="RmlC-like_jellyroll"/>
</dbReference>
<evidence type="ECO:0000259" key="1">
    <source>
        <dbReference type="Pfam" id="PF07883"/>
    </source>
</evidence>
<dbReference type="InterPro" id="IPR013096">
    <property type="entry name" value="Cupin_2"/>
</dbReference>
<dbReference type="PANTHER" id="PTHR36440:SF1">
    <property type="entry name" value="PUTATIVE (AFU_ORTHOLOGUE AFUA_8G07350)-RELATED"/>
    <property type="match status" value="1"/>
</dbReference>
<evidence type="ECO:0000313" key="2">
    <source>
        <dbReference type="EMBL" id="CAA9420891.1"/>
    </source>
</evidence>
<proteinExistence type="predicted"/>
<protein>
    <recommendedName>
        <fullName evidence="1">Cupin type-2 domain-containing protein</fullName>
    </recommendedName>
</protein>
<organism evidence="2">
    <name type="scientific">uncultured Rubrobacteraceae bacterium</name>
    <dbReference type="NCBI Taxonomy" id="349277"/>
    <lineage>
        <taxon>Bacteria</taxon>
        <taxon>Bacillati</taxon>
        <taxon>Actinomycetota</taxon>
        <taxon>Rubrobacteria</taxon>
        <taxon>Rubrobacterales</taxon>
        <taxon>Rubrobacteraceae</taxon>
        <taxon>environmental samples</taxon>
    </lineage>
</organism>
<dbReference type="AlphaFoldDB" id="A0A6J4PQ15"/>
<dbReference type="InterPro" id="IPR011051">
    <property type="entry name" value="RmlC_Cupin_sf"/>
</dbReference>
<dbReference type="Gene3D" id="2.60.120.10">
    <property type="entry name" value="Jelly Rolls"/>
    <property type="match status" value="1"/>
</dbReference>
<dbReference type="EMBL" id="CADCUW010000315">
    <property type="protein sequence ID" value="CAA9420891.1"/>
    <property type="molecule type" value="Genomic_DNA"/>
</dbReference>
<dbReference type="PANTHER" id="PTHR36440">
    <property type="entry name" value="PUTATIVE (AFU_ORTHOLOGUE AFUA_8G07350)-RELATED"/>
    <property type="match status" value="1"/>
</dbReference>
<accession>A0A6J4PQ15</accession>
<feature type="domain" description="Cupin type-2" evidence="1">
    <location>
        <begin position="45"/>
        <end position="112"/>
    </location>
</feature>
<name>A0A6J4PQ15_9ACTN</name>
<dbReference type="InterPro" id="IPR053146">
    <property type="entry name" value="QDO-like"/>
</dbReference>
<sequence>MSEGKSSIGTHTAPGEGESVWLVGDLIEVRLSAEDTGGAYSMIEETTPPGGGPPPHRHANEDEAFCVLEGEVEFLLGEDTVPAGVGTCVHAPRGTLHTFRNAGTSPSRVLAVITPGGFERFFLEAGEPATEGSSAPEGEPDVGRIVEIGQKYGLEIPPPPGQ</sequence>